<dbReference type="AlphaFoldDB" id="K9CPL1"/>
<dbReference type="Proteomes" id="UP000009887">
    <property type="component" value="Unassembled WGS sequence"/>
</dbReference>
<dbReference type="Gene3D" id="3.40.50.300">
    <property type="entry name" value="P-loop containing nucleotide triphosphate hydrolases"/>
    <property type="match status" value="1"/>
</dbReference>
<dbReference type="PATRIC" id="fig|883163.3.peg.3578"/>
<reference evidence="1 2" key="1">
    <citation type="submission" date="2012-09" db="EMBL/GenBank/DDBJ databases">
        <title>The Genome Sequence of Sphingobium yanoikuyae ATCC 51230.</title>
        <authorList>
            <consortium name="The Broad Institute Genome Sequencing Platform"/>
            <person name="Earl A."/>
            <person name="Ward D."/>
            <person name="Feldgarden M."/>
            <person name="Gevers D."/>
            <person name="Huys G."/>
            <person name="Walker B."/>
            <person name="Young S.K."/>
            <person name="Zeng Q."/>
            <person name="Gargeya S."/>
            <person name="Fitzgerald M."/>
            <person name="Haas B."/>
            <person name="Abouelleil A."/>
            <person name="Alvarado L."/>
            <person name="Arachchi H.M."/>
            <person name="Berlin A.M."/>
            <person name="Chapman S.B."/>
            <person name="Goldberg J."/>
            <person name="Griggs A."/>
            <person name="Gujja S."/>
            <person name="Hansen M."/>
            <person name="Howarth C."/>
            <person name="Imamovic A."/>
            <person name="Larimer J."/>
            <person name="McCowen C."/>
            <person name="Montmayeur A."/>
            <person name="Murphy C."/>
            <person name="Neiman D."/>
            <person name="Pearson M."/>
            <person name="Priest M."/>
            <person name="Roberts A."/>
            <person name="Saif S."/>
            <person name="Shea T."/>
            <person name="Sisk P."/>
            <person name="Sykes S."/>
            <person name="Wortman J."/>
            <person name="Nusbaum C."/>
            <person name="Birren B."/>
        </authorList>
    </citation>
    <scope>NUCLEOTIDE SEQUENCE [LARGE SCALE GENOMIC DNA]</scope>
    <source>
        <strain evidence="1 2">ATCC 51230</strain>
    </source>
</reference>
<sequence>MTGTALDAVDRLALRLLDDKEGLVILGLCGAQGSGKSMLAGALEARMTRRGIATAILSIDDLYLTRAERALLARTVHPLLRTRGVPGTHDIALGMAVLDDLAAGHPARLPRFDKAVDDRLPEDAWPIAPAGLRLLILEGWCVGARPQPAAALDAPVNALERDEDGDGRWRHFANVALAGDYQALFGRIDGLALLAAPGFDVVQRWRTQQEGDLRADGSAVMNPDQIARFIQHYERLTRHILREMPARADLVVQLDARRGVTAVQAKAG</sequence>
<name>K9CPL1_SPHYA</name>
<protein>
    <recommendedName>
        <fullName evidence="3">Kinase</fullName>
    </recommendedName>
</protein>
<proteinExistence type="predicted"/>
<evidence type="ECO:0008006" key="3">
    <source>
        <dbReference type="Google" id="ProtNLM"/>
    </source>
</evidence>
<gene>
    <name evidence="1" type="ORF">HMPREF9718_03511</name>
</gene>
<organism evidence="1 2">
    <name type="scientific">Sphingobium yanoikuyae ATCC 51230</name>
    <dbReference type="NCBI Taxonomy" id="883163"/>
    <lineage>
        <taxon>Bacteria</taxon>
        <taxon>Pseudomonadati</taxon>
        <taxon>Pseudomonadota</taxon>
        <taxon>Alphaproteobacteria</taxon>
        <taxon>Sphingomonadales</taxon>
        <taxon>Sphingomonadaceae</taxon>
        <taxon>Sphingobium</taxon>
    </lineage>
</organism>
<dbReference type="RefSeq" id="WP_004211107.1">
    <property type="nucleotide sequence ID" value="NZ_JH992904.1"/>
</dbReference>
<evidence type="ECO:0000313" key="1">
    <source>
        <dbReference type="EMBL" id="EKU73843.1"/>
    </source>
</evidence>
<dbReference type="SUPFAM" id="SSF52540">
    <property type="entry name" value="P-loop containing nucleoside triphosphate hydrolases"/>
    <property type="match status" value="1"/>
</dbReference>
<comment type="caution">
    <text evidence="1">The sequence shown here is derived from an EMBL/GenBank/DDBJ whole genome shotgun (WGS) entry which is preliminary data.</text>
</comment>
<dbReference type="HOGENOM" id="CLU_056986_2_1_5"/>
<keyword evidence="2" id="KW-1185">Reference proteome</keyword>
<dbReference type="EMBL" id="AGZU01000013">
    <property type="protein sequence ID" value="EKU73843.1"/>
    <property type="molecule type" value="Genomic_DNA"/>
</dbReference>
<accession>K9CPL1</accession>
<evidence type="ECO:0000313" key="2">
    <source>
        <dbReference type="Proteomes" id="UP000009887"/>
    </source>
</evidence>
<dbReference type="InterPro" id="IPR027417">
    <property type="entry name" value="P-loop_NTPase"/>
</dbReference>